<proteinExistence type="predicted"/>
<keyword evidence="2" id="KW-1185">Reference proteome</keyword>
<sequence length="102" mass="11197">MKREGSHLLPGVESLLPACNAVCKIVYCGGCVLAGQQINCYTEIKLVEQGVCGPSNDQRSRRAKSCGSTPATTNKRVCEFCGMVFEILMRFDKLIIHENNLC</sequence>
<gene>
    <name evidence="1" type="ORF">OTU49_009343</name>
</gene>
<name>A0AAW0WL21_CHEQU</name>
<evidence type="ECO:0000313" key="2">
    <source>
        <dbReference type="Proteomes" id="UP001445076"/>
    </source>
</evidence>
<dbReference type="AlphaFoldDB" id="A0AAW0WL21"/>
<dbReference type="EMBL" id="JARKIK010000073">
    <property type="protein sequence ID" value="KAK8728022.1"/>
    <property type="molecule type" value="Genomic_DNA"/>
</dbReference>
<accession>A0AAW0WL21</accession>
<dbReference type="Proteomes" id="UP001445076">
    <property type="component" value="Unassembled WGS sequence"/>
</dbReference>
<organism evidence="1 2">
    <name type="scientific">Cherax quadricarinatus</name>
    <name type="common">Australian red claw crayfish</name>
    <dbReference type="NCBI Taxonomy" id="27406"/>
    <lineage>
        <taxon>Eukaryota</taxon>
        <taxon>Metazoa</taxon>
        <taxon>Ecdysozoa</taxon>
        <taxon>Arthropoda</taxon>
        <taxon>Crustacea</taxon>
        <taxon>Multicrustacea</taxon>
        <taxon>Malacostraca</taxon>
        <taxon>Eumalacostraca</taxon>
        <taxon>Eucarida</taxon>
        <taxon>Decapoda</taxon>
        <taxon>Pleocyemata</taxon>
        <taxon>Astacidea</taxon>
        <taxon>Parastacoidea</taxon>
        <taxon>Parastacidae</taxon>
        <taxon>Cherax</taxon>
    </lineage>
</organism>
<evidence type="ECO:0000313" key="1">
    <source>
        <dbReference type="EMBL" id="KAK8728022.1"/>
    </source>
</evidence>
<protein>
    <submittedName>
        <fullName evidence="1">Uncharacterized protein</fullName>
    </submittedName>
</protein>
<reference evidence="1 2" key="1">
    <citation type="journal article" date="2024" name="BMC Genomics">
        <title>Genome assembly of redclaw crayfish (Cherax quadricarinatus) provides insights into its immune adaptation and hypoxia tolerance.</title>
        <authorList>
            <person name="Liu Z."/>
            <person name="Zheng J."/>
            <person name="Li H."/>
            <person name="Fang K."/>
            <person name="Wang S."/>
            <person name="He J."/>
            <person name="Zhou D."/>
            <person name="Weng S."/>
            <person name="Chi M."/>
            <person name="Gu Z."/>
            <person name="He J."/>
            <person name="Li F."/>
            <person name="Wang M."/>
        </authorList>
    </citation>
    <scope>NUCLEOTIDE SEQUENCE [LARGE SCALE GENOMIC DNA]</scope>
    <source>
        <strain evidence="1">ZL_2023a</strain>
    </source>
</reference>
<comment type="caution">
    <text evidence="1">The sequence shown here is derived from an EMBL/GenBank/DDBJ whole genome shotgun (WGS) entry which is preliminary data.</text>
</comment>